<feature type="compositionally biased region" description="Basic residues" evidence="1">
    <location>
        <begin position="47"/>
        <end position="61"/>
    </location>
</feature>
<keyword evidence="4" id="KW-1185">Reference proteome</keyword>
<feature type="region of interest" description="Disordered" evidence="1">
    <location>
        <begin position="28"/>
        <end position="61"/>
    </location>
</feature>
<accession>A0A1Q3EHR1</accession>
<proteinExistence type="predicted"/>
<dbReference type="Pfam" id="PF20415">
    <property type="entry name" value="DUF6699"/>
    <property type="match status" value="1"/>
</dbReference>
<reference evidence="3 4" key="2">
    <citation type="submission" date="2017-02" db="EMBL/GenBank/DDBJ databases">
        <title>A genome survey and senescence transcriptome analysis in Lentinula edodes.</title>
        <authorList>
            <person name="Sakamoto Y."/>
            <person name="Nakade K."/>
            <person name="Sato S."/>
            <person name="Yoshida Y."/>
            <person name="Miyazaki K."/>
            <person name="Natsume S."/>
            <person name="Konno N."/>
        </authorList>
    </citation>
    <scope>NUCLEOTIDE SEQUENCE [LARGE SCALE GENOMIC DNA]</scope>
    <source>
        <strain evidence="3 4">NBRC 111202</strain>
    </source>
</reference>
<comment type="caution">
    <text evidence="3">The sequence shown here is derived from an EMBL/GenBank/DDBJ whole genome shotgun (WGS) entry which is preliminary data.</text>
</comment>
<gene>
    <name evidence="3" type="ORF">LENED_008669</name>
</gene>
<name>A0A1Q3EHR1_LENED</name>
<feature type="domain" description="DUF6699" evidence="2">
    <location>
        <begin position="90"/>
        <end position="221"/>
    </location>
</feature>
<dbReference type="Proteomes" id="UP000188533">
    <property type="component" value="Unassembled WGS sequence"/>
</dbReference>
<evidence type="ECO:0000313" key="3">
    <source>
        <dbReference type="EMBL" id="GAW06725.1"/>
    </source>
</evidence>
<organism evidence="3 4">
    <name type="scientific">Lentinula edodes</name>
    <name type="common">Shiitake mushroom</name>
    <name type="synonym">Lentinus edodes</name>
    <dbReference type="NCBI Taxonomy" id="5353"/>
    <lineage>
        <taxon>Eukaryota</taxon>
        <taxon>Fungi</taxon>
        <taxon>Dikarya</taxon>
        <taxon>Basidiomycota</taxon>
        <taxon>Agaricomycotina</taxon>
        <taxon>Agaricomycetes</taxon>
        <taxon>Agaricomycetidae</taxon>
        <taxon>Agaricales</taxon>
        <taxon>Marasmiineae</taxon>
        <taxon>Omphalotaceae</taxon>
        <taxon>Lentinula</taxon>
    </lineage>
</organism>
<evidence type="ECO:0000313" key="4">
    <source>
        <dbReference type="Proteomes" id="UP000188533"/>
    </source>
</evidence>
<dbReference type="STRING" id="5353.A0A1Q3EHR1"/>
<dbReference type="AlphaFoldDB" id="A0A1Q3EHR1"/>
<protein>
    <recommendedName>
        <fullName evidence="2">DUF6699 domain-containing protein</fullName>
    </recommendedName>
</protein>
<evidence type="ECO:0000256" key="1">
    <source>
        <dbReference type="SAM" id="MobiDB-lite"/>
    </source>
</evidence>
<dbReference type="InterPro" id="IPR046522">
    <property type="entry name" value="DUF6699"/>
</dbReference>
<dbReference type="EMBL" id="BDGU01000346">
    <property type="protein sequence ID" value="GAW06725.1"/>
    <property type="molecule type" value="Genomic_DNA"/>
</dbReference>
<sequence>MPALMKHVRFSSINALYSPVPSTPYVFTTSTSTSSSRSSHSEDSKPSRRRRHVSKLTTHSRSKSLDIPAPITRIHYLLAFSPYQLPPIPYHLSTHPSVTKSFISADVLSEPATDPPVSSLIITCPHLQWEFTVTPSSRKASCVSVIDVLYALYRGLRIAVHPVEYKALPSPEAVANVNEAYYSRCNSILEAQGRQEEQSKGIKRVDFLIGRTRFLGLSKKSRRRDDRLGVPQATAYYLFTRSPTTRPSETQIHEAIHYIAVVEFWTLGSNSPNFLASAH</sequence>
<feature type="compositionally biased region" description="Low complexity" evidence="1">
    <location>
        <begin position="28"/>
        <end position="38"/>
    </location>
</feature>
<evidence type="ECO:0000259" key="2">
    <source>
        <dbReference type="Pfam" id="PF20415"/>
    </source>
</evidence>
<reference evidence="3 4" key="1">
    <citation type="submission" date="2016-08" db="EMBL/GenBank/DDBJ databases">
        <authorList>
            <consortium name="Lentinula edodes genome sequencing consortium"/>
            <person name="Sakamoto Y."/>
            <person name="Nakade K."/>
            <person name="Sato S."/>
            <person name="Yoshida Y."/>
            <person name="Miyazaki K."/>
            <person name="Natsume S."/>
            <person name="Konno N."/>
        </authorList>
    </citation>
    <scope>NUCLEOTIDE SEQUENCE [LARGE SCALE GENOMIC DNA]</scope>
    <source>
        <strain evidence="3 4">NBRC 111202</strain>
    </source>
</reference>